<dbReference type="Proteomes" id="UP000277094">
    <property type="component" value="Unassembled WGS sequence"/>
</dbReference>
<accession>A0A3N0DZ14</accession>
<gene>
    <name evidence="2" type="ORF">EFL95_00190</name>
</gene>
<keyword evidence="3" id="KW-1185">Reference proteome</keyword>
<evidence type="ECO:0000313" key="2">
    <source>
        <dbReference type="EMBL" id="RNL80844.1"/>
    </source>
</evidence>
<feature type="signal peptide" evidence="1">
    <location>
        <begin position="1"/>
        <end position="26"/>
    </location>
</feature>
<keyword evidence="1" id="KW-0732">Signal</keyword>
<name>A0A3N0DZ14_9ACTN</name>
<comment type="caution">
    <text evidence="2">The sequence shown here is derived from an EMBL/GenBank/DDBJ whole genome shotgun (WGS) entry which is preliminary data.</text>
</comment>
<organism evidence="2 3">
    <name type="scientific">Nocardioides marmorisolisilvae</name>
    <dbReference type="NCBI Taxonomy" id="1542737"/>
    <lineage>
        <taxon>Bacteria</taxon>
        <taxon>Bacillati</taxon>
        <taxon>Actinomycetota</taxon>
        <taxon>Actinomycetes</taxon>
        <taxon>Propionibacteriales</taxon>
        <taxon>Nocardioidaceae</taxon>
        <taxon>Nocardioides</taxon>
    </lineage>
</organism>
<sequence>MLRRGALLAAALLTLATVAITQPSSASNKSSTKYVEKVLGYLQGYPGDCPPADAPEDPFVCHEVVLSAWRIGTNDGPGTISPPHTHWVLAAVRHTLSFPGGGGEPIESAVVEGFTNSPVVTFDQQHLSRAHLVAHGVHMSDGSTLDVDATWTATSARMQYGNDGPAFTEVGRVHHLHARCINDVNQAHQKFRLAHVHAVLNGVPSDDVSIFAFLAYNHFIVHETIPASCR</sequence>
<proteinExistence type="predicted"/>
<dbReference type="EMBL" id="RJSG01000001">
    <property type="protein sequence ID" value="RNL80844.1"/>
    <property type="molecule type" value="Genomic_DNA"/>
</dbReference>
<dbReference type="RefSeq" id="WP_123232051.1">
    <property type="nucleotide sequence ID" value="NZ_RJSG01000001.1"/>
</dbReference>
<protein>
    <submittedName>
        <fullName evidence="2">Uncharacterized protein</fullName>
    </submittedName>
</protein>
<evidence type="ECO:0000256" key="1">
    <source>
        <dbReference type="SAM" id="SignalP"/>
    </source>
</evidence>
<dbReference type="AlphaFoldDB" id="A0A3N0DZ14"/>
<evidence type="ECO:0000313" key="3">
    <source>
        <dbReference type="Proteomes" id="UP000277094"/>
    </source>
</evidence>
<reference evidence="2 3" key="1">
    <citation type="submission" date="2018-11" db="EMBL/GenBank/DDBJ databases">
        <authorList>
            <person name="Li F."/>
        </authorList>
    </citation>
    <scope>NUCLEOTIDE SEQUENCE [LARGE SCALE GENOMIC DNA]</scope>
    <source>
        <strain evidence="2 3">KIS18-7</strain>
    </source>
</reference>
<feature type="chain" id="PRO_5018151609" evidence="1">
    <location>
        <begin position="27"/>
        <end position="230"/>
    </location>
</feature>